<keyword evidence="3" id="KW-1185">Reference proteome</keyword>
<dbReference type="InParanoid" id="A0A1S3JDL8"/>
<dbReference type="InterPro" id="IPR011990">
    <property type="entry name" value="TPR-like_helical_dom_sf"/>
</dbReference>
<dbReference type="OMA" id="THRICIA"/>
<feature type="region of interest" description="Disordered" evidence="2">
    <location>
        <begin position="278"/>
        <end position="302"/>
    </location>
</feature>
<feature type="repeat" description="PPR" evidence="1">
    <location>
        <begin position="459"/>
        <end position="493"/>
    </location>
</feature>
<dbReference type="PANTHER" id="PTHR24014:SF6">
    <property type="entry name" value="PENTATRICOPEPTIDE REPEAT-CONTAINING PROTEIN 1, MITOCHONDRIAL"/>
    <property type="match status" value="1"/>
</dbReference>
<dbReference type="Proteomes" id="UP000085678">
    <property type="component" value="Unplaced"/>
</dbReference>
<evidence type="ECO:0000313" key="3">
    <source>
        <dbReference type="Proteomes" id="UP000085678"/>
    </source>
</evidence>
<proteinExistence type="predicted"/>
<protein>
    <submittedName>
        <fullName evidence="4">Pentatricopeptide repeat-containing protein 1, mitochondrial</fullName>
    </submittedName>
</protein>
<feature type="compositionally biased region" description="Basic residues" evidence="2">
    <location>
        <begin position="585"/>
        <end position="595"/>
    </location>
</feature>
<organism evidence="3 4">
    <name type="scientific">Lingula anatina</name>
    <name type="common">Brachiopod</name>
    <name type="synonym">Lingula unguis</name>
    <dbReference type="NCBI Taxonomy" id="7574"/>
    <lineage>
        <taxon>Eukaryota</taxon>
        <taxon>Metazoa</taxon>
        <taxon>Spiralia</taxon>
        <taxon>Lophotrochozoa</taxon>
        <taxon>Brachiopoda</taxon>
        <taxon>Linguliformea</taxon>
        <taxon>Lingulata</taxon>
        <taxon>Lingulida</taxon>
        <taxon>Linguloidea</taxon>
        <taxon>Lingulidae</taxon>
        <taxon>Lingula</taxon>
    </lineage>
</organism>
<accession>A0A1S3JDL8</accession>
<dbReference type="PROSITE" id="PS51375">
    <property type="entry name" value="PPR"/>
    <property type="match status" value="2"/>
</dbReference>
<dbReference type="InterPro" id="IPR002885">
    <property type="entry name" value="PPR_rpt"/>
</dbReference>
<dbReference type="OrthoDB" id="185373at2759"/>
<dbReference type="Pfam" id="PF13812">
    <property type="entry name" value="PPR_3"/>
    <property type="match status" value="1"/>
</dbReference>
<dbReference type="GO" id="GO:0000049">
    <property type="term" value="F:tRNA binding"/>
    <property type="evidence" value="ECO:0007669"/>
    <property type="project" value="TreeGrafter"/>
</dbReference>
<dbReference type="Gene3D" id="1.25.40.10">
    <property type="entry name" value="Tetratricopeptide repeat domain"/>
    <property type="match status" value="3"/>
</dbReference>
<dbReference type="STRING" id="7574.A0A1S3JDL8"/>
<reference evidence="4" key="1">
    <citation type="submission" date="2025-08" db="UniProtKB">
        <authorList>
            <consortium name="RefSeq"/>
        </authorList>
    </citation>
    <scope>IDENTIFICATION</scope>
    <source>
        <tissue evidence="4">Gonads</tissue>
    </source>
</reference>
<evidence type="ECO:0000313" key="4">
    <source>
        <dbReference type="RefSeq" id="XP_013408428.1"/>
    </source>
</evidence>
<name>A0A1S3JDL8_LINAN</name>
<dbReference type="FunCoup" id="A0A1S3JDL8">
    <property type="interactions" value="1746"/>
</dbReference>
<feature type="region of interest" description="Disordered" evidence="2">
    <location>
        <begin position="585"/>
        <end position="611"/>
    </location>
</feature>
<dbReference type="Pfam" id="PF01535">
    <property type="entry name" value="PPR"/>
    <property type="match status" value="1"/>
</dbReference>
<dbReference type="NCBIfam" id="TIGR00756">
    <property type="entry name" value="PPR"/>
    <property type="match status" value="2"/>
</dbReference>
<feature type="repeat" description="PPR" evidence="1">
    <location>
        <begin position="384"/>
        <end position="418"/>
    </location>
</feature>
<dbReference type="GO" id="GO:0005759">
    <property type="term" value="C:mitochondrial matrix"/>
    <property type="evidence" value="ECO:0007669"/>
    <property type="project" value="TreeGrafter"/>
</dbReference>
<dbReference type="AlphaFoldDB" id="A0A1S3JDL8"/>
<evidence type="ECO:0000256" key="1">
    <source>
        <dbReference type="PROSITE-ProRule" id="PRU00708"/>
    </source>
</evidence>
<evidence type="ECO:0000256" key="2">
    <source>
        <dbReference type="SAM" id="MobiDB-lite"/>
    </source>
</evidence>
<gene>
    <name evidence="4" type="primary">LOC106172327</name>
</gene>
<dbReference type="Pfam" id="PF13041">
    <property type="entry name" value="PPR_2"/>
    <property type="match status" value="1"/>
</dbReference>
<dbReference type="RefSeq" id="XP_013408428.1">
    <property type="nucleotide sequence ID" value="XM_013552974.1"/>
</dbReference>
<dbReference type="GO" id="GO:0042780">
    <property type="term" value="P:tRNA 3'-end processing"/>
    <property type="evidence" value="ECO:0007669"/>
    <property type="project" value="TreeGrafter"/>
</dbReference>
<dbReference type="GeneID" id="106172327"/>
<sequence>MSQSMLLRVAYRWGHVEGRTLHKMNGLLLRTINSSKHWPNVRSISVTSVQFAKLSTNLEDNGIKDYLEKVSQKGKKPKKIVKRNPDRQQDYEVDVFELQEMLQKESQMDDQSLMSKYKIRVNRQDAPAGVTPLDTVDRRLKKQEEDEEVVFGKISENLEDHLRERGHLKTKEIAFHSPKSAKQRRRKFSQRTEVDNYNTKNPRKFSKKKQTTYEESFGQFDPTFRASRSYLKTHGMLKDRGEYRGLTREKKMVIVDDHEELRRMPEVDHNVVEKADSWGSRSVDTDHTREEEDSPEWEDTFGTLSEESTPIGQGQLYTFNEKYKDIVNHAEEEKPFRRLSQFDRKHDLHFYHMKIKRKIEEGKIEEALAVLEEDMLEKDRVLPDTYIYTLLITGLGKVGYTWKAFKLFNQMKKRGMTYIHPKTYTSLFNACSNAYDKRDGLSRARNLREMMFLKGVETAFITYKAMIKAFGICGDIQTAFLLVDEMAEKGHQIDVEVFSFLLMAAISDKTAGFQHAIKVYHTMLQMRIPPDIYIFNLLMEAVRLCGVQDANAVVESGRKAQIMIQKQGEMETLQTMKRMEMRKMREMKKKKKKEAKKQESSETENGDSMKAETVNSSVNLPVKLTTTESGLDILPENKPEQIEGITKNRLSLVEKGPSQVQETHVPNLLKVNTLDQVVSIGPIATASDRLALIGGTAGILEILAMHQIQPDVRFFTQLLDSVEQNKDAEVEVLAQMDKTGVVGDVGFYSRLIRRRNMRQDYEDAKEVLVLMSEKGIFPNMNTFGCLAMGCTNRHLANQLLETMDSAAFYPNSVIFAIFAKQSGDNFLYKLDLLKKMESLDIQPNDKFIMYIEDSIAKAKRIIKIKELPPGKQAKFKPVPKFCDDQWYEHYKTFIQEWTPWLKRTMYQKPEHPWSRFGHEKQVQILAEKHEKRKKKREEYLSELERMKEEV</sequence>
<dbReference type="PANTHER" id="PTHR24014">
    <property type="entry name" value="2-OXOGLUTARATE AND IRON-DEPENDENT OXYGENASE DOMAIN-CONTAINING PROTEIN 2"/>
    <property type="match status" value="1"/>
</dbReference>
<dbReference type="KEGG" id="lak:106172327"/>